<keyword evidence="7" id="KW-1185">Reference proteome</keyword>
<gene>
    <name evidence="6" type="ORF">Trco_004983</name>
</gene>
<keyword evidence="3" id="KW-0862">Zinc</keyword>
<sequence length="361" mass="41256">MPLVHHADVDKLDGLAARACDLCHKKDGLLRCSACQAVYYCGRECQARDRADHKMSCKVIKKARLRYELEEKLLRDKPSYMFPGKMFEDYVGRFWGIVETRPYMRARYGLVDSMLVMYGSAGGPVDVVQTALDHLSDMMRLCRGDNMGLRDMIPALYIRLGRDQHAYDFMKWYATTGMDRHYDWGDMKQPFLDVKDADVLEAPAESWTDNRFPDLSHAVAAVLIKVRVLLDLQAVQNARMALRGVALPEIIEAICGQLVGPILRTRPEILLAKPQETAQLAEKIKSQVREVYRAVEKYNPYFWDLLVNDPDAGVLQRPTESYSHRTRDEALLVLGFSYAAWYETPRAVNVLRTLSKAFRGP</sequence>
<dbReference type="Pfam" id="PF01753">
    <property type="entry name" value="zf-MYND"/>
    <property type="match status" value="1"/>
</dbReference>
<accession>A0A9P8QI70</accession>
<comment type="caution">
    <text evidence="6">The sequence shown here is derived from an EMBL/GenBank/DDBJ whole genome shotgun (WGS) entry which is preliminary data.</text>
</comment>
<evidence type="ECO:0000313" key="6">
    <source>
        <dbReference type="EMBL" id="KAH6605830.1"/>
    </source>
</evidence>
<evidence type="ECO:0000256" key="3">
    <source>
        <dbReference type="ARBA" id="ARBA00022833"/>
    </source>
</evidence>
<dbReference type="GO" id="GO:0008270">
    <property type="term" value="F:zinc ion binding"/>
    <property type="evidence" value="ECO:0007669"/>
    <property type="project" value="UniProtKB-KW"/>
</dbReference>
<dbReference type="EMBL" id="JAIWOZ010000004">
    <property type="protein sequence ID" value="KAH6605830.1"/>
    <property type="molecule type" value="Genomic_DNA"/>
</dbReference>
<reference evidence="6" key="1">
    <citation type="submission" date="2021-08" db="EMBL/GenBank/DDBJ databases">
        <title>Chromosome-Level Trichoderma cornu-damae using Hi-C Data.</title>
        <authorList>
            <person name="Kim C.S."/>
        </authorList>
    </citation>
    <scope>NUCLEOTIDE SEQUENCE</scope>
    <source>
        <strain evidence="6">KA19-0412C</strain>
    </source>
</reference>
<feature type="domain" description="MYND-type" evidence="5">
    <location>
        <begin position="20"/>
        <end position="57"/>
    </location>
</feature>
<dbReference type="PROSITE" id="PS01360">
    <property type="entry name" value="ZF_MYND_1"/>
    <property type="match status" value="1"/>
</dbReference>
<evidence type="ECO:0000259" key="5">
    <source>
        <dbReference type="PROSITE" id="PS50865"/>
    </source>
</evidence>
<dbReference type="Proteomes" id="UP000827724">
    <property type="component" value="Unassembled WGS sequence"/>
</dbReference>
<evidence type="ECO:0000313" key="7">
    <source>
        <dbReference type="Proteomes" id="UP000827724"/>
    </source>
</evidence>
<dbReference type="OrthoDB" id="5952526at2759"/>
<proteinExistence type="predicted"/>
<evidence type="ECO:0000256" key="1">
    <source>
        <dbReference type="ARBA" id="ARBA00022723"/>
    </source>
</evidence>
<evidence type="ECO:0000256" key="4">
    <source>
        <dbReference type="PROSITE-ProRule" id="PRU00134"/>
    </source>
</evidence>
<keyword evidence="1" id="KW-0479">Metal-binding</keyword>
<organism evidence="6 7">
    <name type="scientific">Trichoderma cornu-damae</name>
    <dbReference type="NCBI Taxonomy" id="654480"/>
    <lineage>
        <taxon>Eukaryota</taxon>
        <taxon>Fungi</taxon>
        <taxon>Dikarya</taxon>
        <taxon>Ascomycota</taxon>
        <taxon>Pezizomycotina</taxon>
        <taxon>Sordariomycetes</taxon>
        <taxon>Hypocreomycetidae</taxon>
        <taxon>Hypocreales</taxon>
        <taxon>Hypocreaceae</taxon>
        <taxon>Trichoderma</taxon>
    </lineage>
</organism>
<dbReference type="PROSITE" id="PS50865">
    <property type="entry name" value="ZF_MYND_2"/>
    <property type="match status" value="1"/>
</dbReference>
<keyword evidence="2 4" id="KW-0863">Zinc-finger</keyword>
<evidence type="ECO:0000256" key="2">
    <source>
        <dbReference type="ARBA" id="ARBA00022771"/>
    </source>
</evidence>
<protein>
    <submittedName>
        <fullName evidence="6">Zinc finger domain-containing protein</fullName>
    </submittedName>
</protein>
<name>A0A9P8QI70_9HYPO</name>
<dbReference type="SUPFAM" id="SSF144232">
    <property type="entry name" value="HIT/MYND zinc finger-like"/>
    <property type="match status" value="1"/>
</dbReference>
<dbReference type="Gene3D" id="6.10.140.2220">
    <property type="match status" value="1"/>
</dbReference>
<dbReference type="AlphaFoldDB" id="A0A9P8QI70"/>
<dbReference type="InterPro" id="IPR002893">
    <property type="entry name" value="Znf_MYND"/>
</dbReference>